<evidence type="ECO:0000313" key="3">
    <source>
        <dbReference type="Proteomes" id="UP001140453"/>
    </source>
</evidence>
<name>A0A9W8Z2A7_9PEZI</name>
<dbReference type="OrthoDB" id="3542181at2759"/>
<feature type="signal peptide" evidence="1">
    <location>
        <begin position="1"/>
        <end position="19"/>
    </location>
</feature>
<comment type="caution">
    <text evidence="2">The sequence shown here is derived from an EMBL/GenBank/DDBJ whole genome shotgun (WGS) entry which is preliminary data.</text>
</comment>
<dbReference type="EMBL" id="JAPEVB010000001">
    <property type="protein sequence ID" value="KAJ4396398.1"/>
    <property type="molecule type" value="Genomic_DNA"/>
</dbReference>
<dbReference type="AlphaFoldDB" id="A0A9W8Z2A7"/>
<dbReference type="Proteomes" id="UP001140453">
    <property type="component" value="Unassembled WGS sequence"/>
</dbReference>
<reference evidence="2" key="1">
    <citation type="submission" date="2022-10" db="EMBL/GenBank/DDBJ databases">
        <title>Tapping the CABI collections for fungal endophytes: first genome assemblies for Collariella, Neodidymelliopsis, Ascochyta clinopodiicola, Didymella pomorum, Didymosphaeria variabile, Neocosmospora piperis and Neocucurbitaria cava.</title>
        <authorList>
            <person name="Hill R."/>
        </authorList>
    </citation>
    <scope>NUCLEOTIDE SEQUENCE</scope>
    <source>
        <strain evidence="2">IMI 355082</strain>
    </source>
</reference>
<gene>
    <name evidence="2" type="ORF">N0V93_000617</name>
</gene>
<organism evidence="2 3">
    <name type="scientific">Gnomoniopsis smithogilvyi</name>
    <dbReference type="NCBI Taxonomy" id="1191159"/>
    <lineage>
        <taxon>Eukaryota</taxon>
        <taxon>Fungi</taxon>
        <taxon>Dikarya</taxon>
        <taxon>Ascomycota</taxon>
        <taxon>Pezizomycotina</taxon>
        <taxon>Sordariomycetes</taxon>
        <taxon>Sordariomycetidae</taxon>
        <taxon>Diaporthales</taxon>
        <taxon>Gnomoniaceae</taxon>
        <taxon>Gnomoniopsis</taxon>
    </lineage>
</organism>
<evidence type="ECO:0000313" key="2">
    <source>
        <dbReference type="EMBL" id="KAJ4396398.1"/>
    </source>
</evidence>
<proteinExistence type="predicted"/>
<sequence>MLAITFMPLLMAAIPLASASPFTFLANQGQPKGTMAAIWVQTITVTSPATTATTPTAKPTPATQRPKETQVLELRDGGFAASLGTASSDDAAATTAALAVEQAQTTAKPTDDPEADSDLAREGYSQVTYYTCEAFATTTHCGWHVPVVHVSGAERLRLGGAAAMMGAVGVGILVGW</sequence>
<keyword evidence="1" id="KW-0732">Signal</keyword>
<feature type="chain" id="PRO_5040966207" evidence="1">
    <location>
        <begin position="20"/>
        <end position="176"/>
    </location>
</feature>
<protein>
    <submittedName>
        <fullName evidence="2">Uncharacterized protein</fullName>
    </submittedName>
</protein>
<keyword evidence="3" id="KW-1185">Reference proteome</keyword>
<accession>A0A9W8Z2A7</accession>
<evidence type="ECO:0000256" key="1">
    <source>
        <dbReference type="SAM" id="SignalP"/>
    </source>
</evidence>